<proteinExistence type="predicted"/>
<gene>
    <name evidence="1" type="ORF">A2973_01490</name>
</gene>
<organism evidence="1 2">
    <name type="scientific">Candidatus Gottesmanbacteria bacterium RIFCSPLOWO2_01_FULL_49_10</name>
    <dbReference type="NCBI Taxonomy" id="1798396"/>
    <lineage>
        <taxon>Bacteria</taxon>
        <taxon>Candidatus Gottesmaniibacteriota</taxon>
    </lineage>
</organism>
<dbReference type="AlphaFoldDB" id="A0A1F6B188"/>
<evidence type="ECO:0000313" key="2">
    <source>
        <dbReference type="Proteomes" id="UP000176409"/>
    </source>
</evidence>
<reference evidence="1 2" key="1">
    <citation type="journal article" date="2016" name="Nat. Commun.">
        <title>Thousands of microbial genomes shed light on interconnected biogeochemical processes in an aquifer system.</title>
        <authorList>
            <person name="Anantharaman K."/>
            <person name="Brown C.T."/>
            <person name="Hug L.A."/>
            <person name="Sharon I."/>
            <person name="Castelle C.J."/>
            <person name="Probst A.J."/>
            <person name="Thomas B.C."/>
            <person name="Singh A."/>
            <person name="Wilkins M.J."/>
            <person name="Karaoz U."/>
            <person name="Brodie E.L."/>
            <person name="Williams K.H."/>
            <person name="Hubbard S.S."/>
            <person name="Banfield J.F."/>
        </authorList>
    </citation>
    <scope>NUCLEOTIDE SEQUENCE [LARGE SCALE GENOMIC DNA]</scope>
</reference>
<protein>
    <submittedName>
        <fullName evidence="1">Uncharacterized protein</fullName>
    </submittedName>
</protein>
<accession>A0A1F6B188</accession>
<evidence type="ECO:0000313" key="1">
    <source>
        <dbReference type="EMBL" id="OGG30691.1"/>
    </source>
</evidence>
<dbReference type="Proteomes" id="UP000176409">
    <property type="component" value="Unassembled WGS sequence"/>
</dbReference>
<dbReference type="STRING" id="1798396.A2973_01490"/>
<comment type="caution">
    <text evidence="1">The sequence shown here is derived from an EMBL/GenBank/DDBJ whole genome shotgun (WGS) entry which is preliminary data.</text>
</comment>
<dbReference type="EMBL" id="MFJZ01000009">
    <property type="protein sequence ID" value="OGG30691.1"/>
    <property type="molecule type" value="Genomic_DNA"/>
</dbReference>
<sequence length="205" mass="24059">MGEIPEHIPSIDSLVQASAVRPHQAVETVLQERGCFVHPALVDEIMQLMTPQEVLDRLEHEREVISPQRYGTFDALLHERRRIRDLELVPIRDQQSYTKYMNMPRERFIELVKTHYVSSSKLSLVSELFPSNLSADVDQRVIWIRDTNIDNREVAQFIAAVMLVYELTLDDVIFFERSRVSNTEFVRAAVPEYRHIHLWMRKKSS</sequence>
<name>A0A1F6B188_9BACT</name>